<dbReference type="PATRIC" id="fig|243090.15.peg.4500"/>
<feature type="compositionally biased region" description="Pro residues" evidence="4">
    <location>
        <begin position="61"/>
        <end position="76"/>
    </location>
</feature>
<accession>Q7ULN3</accession>
<feature type="chain" id="PRO_5004295459" description="NolW-like domain-containing protein" evidence="5">
    <location>
        <begin position="42"/>
        <end position="1012"/>
    </location>
</feature>
<feature type="region of interest" description="Disordered" evidence="4">
    <location>
        <begin position="50"/>
        <end position="119"/>
    </location>
</feature>
<dbReference type="InParanoid" id="Q7ULN3"/>
<comment type="subcellular location">
    <subcellularLocation>
        <location evidence="1">Membrane</location>
    </subcellularLocation>
</comment>
<feature type="domain" description="NolW-like" evidence="6">
    <location>
        <begin position="738"/>
        <end position="831"/>
    </location>
</feature>
<dbReference type="PANTHER" id="PTHR30332">
    <property type="entry name" value="PROBABLE GENERAL SECRETION PATHWAY PROTEIN D"/>
    <property type="match status" value="1"/>
</dbReference>
<dbReference type="AlphaFoldDB" id="Q7ULN3"/>
<feature type="signal peptide" evidence="5">
    <location>
        <begin position="1"/>
        <end position="41"/>
    </location>
</feature>
<dbReference type="GO" id="GO:0016020">
    <property type="term" value="C:membrane"/>
    <property type="evidence" value="ECO:0007669"/>
    <property type="project" value="UniProtKB-SubCell"/>
</dbReference>
<feature type="compositionally biased region" description="Basic and acidic residues" evidence="4">
    <location>
        <begin position="982"/>
        <end position="1012"/>
    </location>
</feature>
<gene>
    <name evidence="7" type="ordered locus">RB9390</name>
</gene>
<dbReference type="Proteomes" id="UP000001025">
    <property type="component" value="Chromosome"/>
</dbReference>
<dbReference type="OrthoDB" id="224387at2"/>
<dbReference type="Gene3D" id="3.30.1370.120">
    <property type="match status" value="3"/>
</dbReference>
<evidence type="ECO:0000256" key="3">
    <source>
        <dbReference type="ARBA" id="ARBA00023136"/>
    </source>
</evidence>
<dbReference type="EMBL" id="BX294149">
    <property type="protein sequence ID" value="CAD76236.1"/>
    <property type="molecule type" value="Genomic_DNA"/>
</dbReference>
<feature type="compositionally biased region" description="Low complexity" evidence="4">
    <location>
        <begin position="666"/>
        <end position="691"/>
    </location>
</feature>
<evidence type="ECO:0000256" key="5">
    <source>
        <dbReference type="SAM" id="SignalP"/>
    </source>
</evidence>
<dbReference type="InterPro" id="IPR005644">
    <property type="entry name" value="NolW-like"/>
</dbReference>
<feature type="region of interest" description="Disordered" evidence="4">
    <location>
        <begin position="979"/>
        <end position="1012"/>
    </location>
</feature>
<dbReference type="KEGG" id="rba:RB9390"/>
<feature type="region of interest" description="Disordered" evidence="4">
    <location>
        <begin position="873"/>
        <end position="910"/>
    </location>
</feature>
<feature type="compositionally biased region" description="Basic and acidic residues" evidence="4">
    <location>
        <begin position="601"/>
        <end position="615"/>
    </location>
</feature>
<feature type="domain" description="NolW-like" evidence="6">
    <location>
        <begin position="294"/>
        <end position="387"/>
    </location>
</feature>
<organism evidence="7 8">
    <name type="scientific">Rhodopirellula baltica (strain DSM 10527 / NCIMB 13988 / SH1)</name>
    <dbReference type="NCBI Taxonomy" id="243090"/>
    <lineage>
        <taxon>Bacteria</taxon>
        <taxon>Pseudomonadati</taxon>
        <taxon>Planctomycetota</taxon>
        <taxon>Planctomycetia</taxon>
        <taxon>Pirellulales</taxon>
        <taxon>Pirellulaceae</taxon>
        <taxon>Rhodopirellula</taxon>
    </lineage>
</organism>
<evidence type="ECO:0000256" key="4">
    <source>
        <dbReference type="SAM" id="MobiDB-lite"/>
    </source>
</evidence>
<dbReference type="GO" id="GO:0015627">
    <property type="term" value="C:type II protein secretion system complex"/>
    <property type="evidence" value="ECO:0000318"/>
    <property type="project" value="GO_Central"/>
</dbReference>
<feature type="domain" description="NolW-like" evidence="6">
    <location>
        <begin position="400"/>
        <end position="460"/>
    </location>
</feature>
<dbReference type="HOGENOM" id="CLU_307718_0_0_0"/>
<dbReference type="InterPro" id="IPR038591">
    <property type="entry name" value="NolW-like_sf"/>
</dbReference>
<keyword evidence="3" id="KW-0472">Membrane</keyword>
<evidence type="ECO:0000256" key="1">
    <source>
        <dbReference type="ARBA" id="ARBA00004370"/>
    </source>
</evidence>
<feature type="region of interest" description="Disordered" evidence="4">
    <location>
        <begin position="601"/>
        <end position="646"/>
    </location>
</feature>
<reference evidence="7 8" key="1">
    <citation type="journal article" date="2003" name="Proc. Natl. Acad. Sci. U.S.A.">
        <title>Complete genome sequence of the marine planctomycete Pirellula sp. strain 1.</title>
        <authorList>
            <person name="Gloeckner F.O."/>
            <person name="Kube M."/>
            <person name="Bauer M."/>
            <person name="Teeling H."/>
            <person name="Lombardot T."/>
            <person name="Ludwig W."/>
            <person name="Gade D."/>
            <person name="Beck A."/>
            <person name="Borzym K."/>
            <person name="Heitmann K."/>
            <person name="Rabus R."/>
            <person name="Schlesner H."/>
            <person name="Amann R."/>
            <person name="Reinhardt R."/>
        </authorList>
    </citation>
    <scope>NUCLEOTIDE SEQUENCE [LARGE SCALE GENOMIC DNA]</scope>
    <source>
        <strain evidence="8">DSM 10527 / NCIMB 13988 / SH1</strain>
    </source>
</reference>
<keyword evidence="8" id="KW-1185">Reference proteome</keyword>
<keyword evidence="2 5" id="KW-0732">Signal</keyword>
<feature type="compositionally biased region" description="Basic and acidic residues" evidence="4">
    <location>
        <begin position="101"/>
        <end position="119"/>
    </location>
</feature>
<feature type="compositionally biased region" description="Acidic residues" evidence="4">
    <location>
        <begin position="616"/>
        <end position="629"/>
    </location>
</feature>
<evidence type="ECO:0000256" key="2">
    <source>
        <dbReference type="ARBA" id="ARBA00022729"/>
    </source>
</evidence>
<name>Q7ULN3_RHOBA</name>
<dbReference type="EnsemblBacteria" id="CAD76236">
    <property type="protein sequence ID" value="CAD76236"/>
    <property type="gene ID" value="RB9390"/>
</dbReference>
<dbReference type="STRING" id="243090.RB9390"/>
<evidence type="ECO:0000259" key="6">
    <source>
        <dbReference type="Pfam" id="PF03958"/>
    </source>
</evidence>
<dbReference type="PANTHER" id="PTHR30332:SF24">
    <property type="entry name" value="SECRETIN GSPD-RELATED"/>
    <property type="match status" value="1"/>
</dbReference>
<proteinExistence type="predicted"/>
<evidence type="ECO:0000313" key="8">
    <source>
        <dbReference type="Proteomes" id="UP000001025"/>
    </source>
</evidence>
<dbReference type="eggNOG" id="COG1450">
    <property type="taxonomic scope" value="Bacteria"/>
</dbReference>
<feature type="compositionally biased region" description="Basic and acidic residues" evidence="4">
    <location>
        <begin position="77"/>
        <end position="92"/>
    </location>
</feature>
<dbReference type="Pfam" id="PF03958">
    <property type="entry name" value="Secretin_N"/>
    <property type="match status" value="3"/>
</dbReference>
<sequence length="1012" mass="111008">MLLPISHVASRFAGQLCLRLPASRLAVAALLLATFSLPASAQRTTVVRTADGKTITASVPSPGPDGRPPGAPPPEGKPNEKEGEKKDAEGKPPESAAPKVIRRDSIEAKSSDPSELKATVGEDGKVGFRFRNQGWTDLVRWLSDISEQPIDWQELPGDTVNLISPDRLTVAETADLMNRHLLARGYTMLDLDGGIAIVKTDAVNPGMVRRVSVSELDELEDHRYVRTMLDAGWLSAEKLSEELKAMLSSAGKMIPLATTNRIEVMDVAVNLRQVAHLLAEERDAASRDALAPEFRLRHIPAEEAKSMLEQFLGVEKKDSAPMSQQQMQMMQRMQQMQQQQGNKGGDTKGDVEISIVANTRQNSVLVRAPLDRVAIAAEFIKRIDVPGGSLRSLTDATSRVDVFRLVSLDPEKLIEIAQEMNVLEPTTRIRVDKDNSAVIVSGSAADRFIIKSLIERLDGGKRRLEVLQLRRLGAAEVAESISFLMGQEPEEDDSNSRSRYSYYGWGGSNDDDEKEKDKFRVTANVAYRQVLMWANETEMEEVRSLLIKLGELPPPGGSERTMRIIEASATPETLEYLQRLQRRWQQLSGTELVLPDADEFKDPIDAIGEERKEKETETEDKDSTEETEEAPAVILPPETELTRVEQSAEKLTWVNAVSNDGQTDNASSEAAASDPPSSTPTSTKATTTAATVPESSKPKIEIKLDAAGNLVLRSDDTDALDQLEDLMLQVSPPRRPYHVFRIRYASVVFIADDLEDYFEEDEEDEEDDSDRFYRYIFGSGDSDDKGPKGLDAAGKLKFLPNSDTGTLIVSGATGQQLQTIEELIRLWDVPETVNPRRVRYTKLVHIQYGNAAKIAETVKDAYRDLLSSNDKAFQAGGGGKRGGAQNASNRESGSGLEDSESGKDGGGQDFSFNGKLSMGVDEVGNTLLISAEGESLLDLIAEMVDKLDVAAKPGGDVEIINLSGGVSAEAVQRALAALGVESDTRPSRDRNSNSDDRRRDNNDSPRRRPSRD</sequence>
<dbReference type="GO" id="GO:0009306">
    <property type="term" value="P:protein secretion"/>
    <property type="evidence" value="ECO:0000318"/>
    <property type="project" value="GO_Central"/>
</dbReference>
<evidence type="ECO:0000313" key="7">
    <source>
        <dbReference type="EMBL" id="CAD76236.1"/>
    </source>
</evidence>
<feature type="region of interest" description="Disordered" evidence="4">
    <location>
        <begin position="659"/>
        <end position="695"/>
    </location>
</feature>
<dbReference type="InterPro" id="IPR050810">
    <property type="entry name" value="Bact_Secretion_Sys_Channel"/>
</dbReference>
<protein>
    <recommendedName>
        <fullName evidence="6">NolW-like domain-containing protein</fullName>
    </recommendedName>
</protein>